<protein>
    <submittedName>
        <fullName evidence="1">Uncharacterized protein</fullName>
    </submittedName>
</protein>
<keyword evidence="2" id="KW-1185">Reference proteome</keyword>
<dbReference type="PANTHER" id="PTHR33240">
    <property type="entry name" value="OS08G0508500 PROTEIN"/>
    <property type="match status" value="1"/>
</dbReference>
<reference evidence="1 2" key="1">
    <citation type="journal article" date="2022" name="Nat. Genet.">
        <title>Improved pea reference genome and pan-genome highlight genomic features and evolutionary characteristics.</title>
        <authorList>
            <person name="Yang T."/>
            <person name="Liu R."/>
            <person name="Luo Y."/>
            <person name="Hu S."/>
            <person name="Wang D."/>
            <person name="Wang C."/>
            <person name="Pandey M.K."/>
            <person name="Ge S."/>
            <person name="Xu Q."/>
            <person name="Li N."/>
            <person name="Li G."/>
            <person name="Huang Y."/>
            <person name="Saxena R.K."/>
            <person name="Ji Y."/>
            <person name="Li M."/>
            <person name="Yan X."/>
            <person name="He Y."/>
            <person name="Liu Y."/>
            <person name="Wang X."/>
            <person name="Xiang C."/>
            <person name="Varshney R.K."/>
            <person name="Ding H."/>
            <person name="Gao S."/>
            <person name="Zong X."/>
        </authorList>
    </citation>
    <scope>NUCLEOTIDE SEQUENCE [LARGE SCALE GENOMIC DNA]</scope>
    <source>
        <strain evidence="1 2">cv. Zhongwan 6</strain>
    </source>
</reference>
<comment type="caution">
    <text evidence="1">The sequence shown here is derived from an EMBL/GenBank/DDBJ whole genome shotgun (WGS) entry which is preliminary data.</text>
</comment>
<dbReference type="AlphaFoldDB" id="A0A9D5BJ61"/>
<accession>A0A9D5BJ61</accession>
<dbReference type="Proteomes" id="UP001058974">
    <property type="component" value="Chromosome 1"/>
</dbReference>
<dbReference type="Gene3D" id="2.40.70.10">
    <property type="entry name" value="Acid Proteases"/>
    <property type="match status" value="1"/>
</dbReference>
<dbReference type="PANTHER" id="PTHR33240:SF15">
    <property type="entry name" value="GAG-PRO-LIKE PROTEIN"/>
    <property type="match status" value="1"/>
</dbReference>
<gene>
    <name evidence="1" type="ORF">KIW84_012958</name>
</gene>
<name>A0A9D5BJ61_PEA</name>
<dbReference type="Gramene" id="Psat01G0295800-T1">
    <property type="protein sequence ID" value="KAI5444521.1"/>
    <property type="gene ID" value="KIW84_012958"/>
</dbReference>
<dbReference type="CDD" id="cd00303">
    <property type="entry name" value="retropepsin_like"/>
    <property type="match status" value="1"/>
</dbReference>
<dbReference type="EMBL" id="JAMSHJ010000001">
    <property type="protein sequence ID" value="KAI5444521.1"/>
    <property type="molecule type" value="Genomic_DNA"/>
</dbReference>
<proteinExistence type="predicted"/>
<sequence>MRYSGVIVKAFDGSHKTVIGEVGLLVKIGSSDFQITFQVMDIHPTYSCLLGRPWIHEAGAVTSTLHQKLKFVKNIKRVVVGGEKSLLVSHLSSFTYVEAEEEVGTPFHALSITELKKTRAPMSSFKDAQKVIEAGNTNQWGRMIEVVENKNMAELGFQQGPFNVKAEEVQPSFRSGGFIHGNEQHSAVVIEDDEDEDCTSFVTHGQTCNNWVAVDILVIVHRSKLVPKPIEYNDPTPSLNFDFPVFEAEEETNDEEVSGELSRLLKDEEISIHPFEEKIELVNLGSDDDVKEVKIGSQLCPEAKKGLIDLL</sequence>
<organism evidence="1 2">
    <name type="scientific">Pisum sativum</name>
    <name type="common">Garden pea</name>
    <name type="synonym">Lathyrus oleraceus</name>
    <dbReference type="NCBI Taxonomy" id="3888"/>
    <lineage>
        <taxon>Eukaryota</taxon>
        <taxon>Viridiplantae</taxon>
        <taxon>Streptophyta</taxon>
        <taxon>Embryophyta</taxon>
        <taxon>Tracheophyta</taxon>
        <taxon>Spermatophyta</taxon>
        <taxon>Magnoliopsida</taxon>
        <taxon>eudicotyledons</taxon>
        <taxon>Gunneridae</taxon>
        <taxon>Pentapetalae</taxon>
        <taxon>rosids</taxon>
        <taxon>fabids</taxon>
        <taxon>Fabales</taxon>
        <taxon>Fabaceae</taxon>
        <taxon>Papilionoideae</taxon>
        <taxon>50 kb inversion clade</taxon>
        <taxon>NPAAA clade</taxon>
        <taxon>Hologalegina</taxon>
        <taxon>IRL clade</taxon>
        <taxon>Fabeae</taxon>
        <taxon>Lathyrus</taxon>
    </lineage>
</organism>
<evidence type="ECO:0000313" key="2">
    <source>
        <dbReference type="Proteomes" id="UP001058974"/>
    </source>
</evidence>
<dbReference type="InterPro" id="IPR021109">
    <property type="entry name" value="Peptidase_aspartic_dom_sf"/>
</dbReference>
<evidence type="ECO:0000313" key="1">
    <source>
        <dbReference type="EMBL" id="KAI5444521.1"/>
    </source>
</evidence>